<dbReference type="Gene3D" id="1.10.10.10">
    <property type="entry name" value="Winged helix-like DNA-binding domain superfamily/Winged helix DNA-binding domain"/>
    <property type="match status" value="1"/>
</dbReference>
<evidence type="ECO:0000259" key="1">
    <source>
        <dbReference type="PROSITE" id="PS50995"/>
    </source>
</evidence>
<dbReference type="AlphaFoldDB" id="A0A645HS60"/>
<name>A0A645HS60_9ZZZZ</name>
<feature type="domain" description="HTH marR-type" evidence="1">
    <location>
        <begin position="1"/>
        <end position="139"/>
    </location>
</feature>
<dbReference type="InterPro" id="IPR052526">
    <property type="entry name" value="HTH-type_Bedaq_tolerance"/>
</dbReference>
<reference evidence="2" key="1">
    <citation type="submission" date="2019-08" db="EMBL/GenBank/DDBJ databases">
        <authorList>
            <person name="Kucharzyk K."/>
            <person name="Murdoch R.W."/>
            <person name="Higgins S."/>
            <person name="Loffler F."/>
        </authorList>
    </citation>
    <scope>NUCLEOTIDE SEQUENCE</scope>
</reference>
<comment type="caution">
    <text evidence="2">The sequence shown here is derived from an EMBL/GenBank/DDBJ whole genome shotgun (WGS) entry which is preliminary data.</text>
</comment>
<dbReference type="GO" id="GO:0003700">
    <property type="term" value="F:DNA-binding transcription factor activity"/>
    <property type="evidence" value="ECO:0007669"/>
    <property type="project" value="InterPro"/>
</dbReference>
<dbReference type="EMBL" id="VSSQ01098291">
    <property type="protein sequence ID" value="MPN41322.1"/>
    <property type="molecule type" value="Genomic_DNA"/>
</dbReference>
<gene>
    <name evidence="2" type="ORF">SDC9_188865</name>
</gene>
<accession>A0A645HS60</accession>
<dbReference type="Pfam" id="PF01047">
    <property type="entry name" value="MarR"/>
    <property type="match status" value="1"/>
</dbReference>
<dbReference type="InterPro" id="IPR036388">
    <property type="entry name" value="WH-like_DNA-bd_sf"/>
</dbReference>
<dbReference type="SUPFAM" id="SSF46785">
    <property type="entry name" value="Winged helix' DNA-binding domain"/>
    <property type="match status" value="1"/>
</dbReference>
<proteinExistence type="predicted"/>
<sequence>MTLDSRALALDLMVTSARFTRFLRWHSGARDMDANWRALSCLEERGPLRVGEFARQDRLSQPAATAKLNKLAAAGLAERRVDPADARACLYQLTDTGRARLAELREAALDFFLPRLESMDRATRDELSGALRTVERLMADPYRPDDTTEGA</sequence>
<protein>
    <recommendedName>
        <fullName evidence="1">HTH marR-type domain-containing protein</fullName>
    </recommendedName>
</protein>
<dbReference type="SMART" id="SM00347">
    <property type="entry name" value="HTH_MARR"/>
    <property type="match status" value="1"/>
</dbReference>
<dbReference type="InterPro" id="IPR036390">
    <property type="entry name" value="WH_DNA-bd_sf"/>
</dbReference>
<organism evidence="2">
    <name type="scientific">bioreactor metagenome</name>
    <dbReference type="NCBI Taxonomy" id="1076179"/>
    <lineage>
        <taxon>unclassified sequences</taxon>
        <taxon>metagenomes</taxon>
        <taxon>ecological metagenomes</taxon>
    </lineage>
</organism>
<dbReference type="InterPro" id="IPR000835">
    <property type="entry name" value="HTH_MarR-typ"/>
</dbReference>
<dbReference type="PANTHER" id="PTHR39515">
    <property type="entry name" value="CONSERVED PROTEIN"/>
    <property type="match status" value="1"/>
</dbReference>
<dbReference type="PROSITE" id="PS50995">
    <property type="entry name" value="HTH_MARR_2"/>
    <property type="match status" value="1"/>
</dbReference>
<evidence type="ECO:0000313" key="2">
    <source>
        <dbReference type="EMBL" id="MPN41322.1"/>
    </source>
</evidence>
<dbReference type="PANTHER" id="PTHR39515:SF2">
    <property type="entry name" value="HTH-TYPE TRANSCRIPTIONAL REGULATOR RV0880"/>
    <property type="match status" value="1"/>
</dbReference>